<accession>A0A5B8Z9G4</accession>
<proteinExistence type="predicted"/>
<evidence type="ECO:0000256" key="1">
    <source>
        <dbReference type="SAM" id="Phobius"/>
    </source>
</evidence>
<feature type="transmembrane region" description="Helical" evidence="1">
    <location>
        <begin position="118"/>
        <end position="141"/>
    </location>
</feature>
<dbReference type="GO" id="GO:0080120">
    <property type="term" value="P:CAAX-box protein maturation"/>
    <property type="evidence" value="ECO:0007669"/>
    <property type="project" value="UniProtKB-ARBA"/>
</dbReference>
<dbReference type="GO" id="GO:0008237">
    <property type="term" value="F:metallopeptidase activity"/>
    <property type="evidence" value="ECO:0007669"/>
    <property type="project" value="UniProtKB-KW"/>
</dbReference>
<dbReference type="Pfam" id="PF02517">
    <property type="entry name" value="Rce1-like"/>
    <property type="match status" value="1"/>
</dbReference>
<feature type="transmembrane region" description="Helical" evidence="1">
    <location>
        <begin position="33"/>
        <end position="51"/>
    </location>
</feature>
<dbReference type="KEGG" id="bda:FSZ17_13075"/>
<feature type="transmembrane region" description="Helical" evidence="1">
    <location>
        <begin position="320"/>
        <end position="342"/>
    </location>
</feature>
<dbReference type="OrthoDB" id="2847714at2"/>
<keyword evidence="1" id="KW-0472">Membrane</keyword>
<gene>
    <name evidence="3" type="ORF">FSZ17_13075</name>
</gene>
<feature type="transmembrane region" description="Helical" evidence="1">
    <location>
        <begin position="58"/>
        <end position="82"/>
    </location>
</feature>
<protein>
    <submittedName>
        <fullName evidence="3">CPBP family intramembrane metalloprotease</fullName>
    </submittedName>
</protein>
<organism evidence="3 4">
    <name type="scientific">Cytobacillus dafuensis</name>
    <name type="common">Bacillus dafuensis</name>
    <dbReference type="NCBI Taxonomy" id="1742359"/>
    <lineage>
        <taxon>Bacteria</taxon>
        <taxon>Bacillati</taxon>
        <taxon>Bacillota</taxon>
        <taxon>Bacilli</taxon>
        <taxon>Bacillales</taxon>
        <taxon>Bacillaceae</taxon>
        <taxon>Cytobacillus</taxon>
    </lineage>
</organism>
<dbReference type="AlphaFoldDB" id="A0A5B8Z9G4"/>
<feature type="transmembrane region" description="Helical" evidence="1">
    <location>
        <begin position="206"/>
        <end position="226"/>
    </location>
</feature>
<name>A0A5B8Z9G4_CYTDA</name>
<dbReference type="InterPro" id="IPR003675">
    <property type="entry name" value="Rce1/LyrA-like_dom"/>
</dbReference>
<dbReference type="GO" id="GO:0006508">
    <property type="term" value="P:proteolysis"/>
    <property type="evidence" value="ECO:0007669"/>
    <property type="project" value="UniProtKB-KW"/>
</dbReference>
<reference evidence="4" key="1">
    <citation type="submission" date="2019-08" db="EMBL/GenBank/DDBJ databases">
        <authorList>
            <person name="Zheng X."/>
        </authorList>
    </citation>
    <scope>NUCLEOTIDE SEQUENCE [LARGE SCALE GENOMIC DNA]</scope>
    <source>
        <strain evidence="4">FJAT-25496</strain>
    </source>
</reference>
<feature type="domain" description="CAAX prenyl protease 2/Lysostaphin resistance protein A-like" evidence="2">
    <location>
        <begin position="245"/>
        <end position="352"/>
    </location>
</feature>
<dbReference type="STRING" id="1742359.GCA_001439625_01680"/>
<feature type="transmembrane region" description="Helical" evidence="1">
    <location>
        <begin position="88"/>
        <end position="106"/>
    </location>
</feature>
<feature type="transmembrane region" description="Helical" evidence="1">
    <location>
        <begin position="7"/>
        <end position="27"/>
    </location>
</feature>
<feature type="transmembrane region" description="Helical" evidence="1">
    <location>
        <begin position="232"/>
        <end position="254"/>
    </location>
</feature>
<keyword evidence="1" id="KW-1133">Transmembrane helix</keyword>
<keyword evidence="3" id="KW-0378">Hydrolase</keyword>
<feature type="transmembrane region" description="Helical" evidence="1">
    <location>
        <begin position="285"/>
        <end position="308"/>
    </location>
</feature>
<sequence length="410" mass="47118">MRNVYWVLAGILVSLLINAFILETTIYKQYHEISYDLIFLFIGLYLLYFHFTKRLKGFILFTFPIILFCLAPMISTILGNLLKDNYTLFSIFANFLACILWSFILLKLTDKITFNRKASNKSVIVSLSSIVILFIFFSIFLNTYKTQIIDSAKILQEYSHGLLNFDLILNLSLFLIVSFLLFLIIPFSLFKRAIHEVIHLDKIKGGFVYLLIIYLFSNVFALGVELLSNQPISSLIAETGVLNLVGEFIGLLFGVALSEEAMFRLFLPVLLVMLLRNYFKKKHAIFLAMLISSVLFAFVHTITGFGGFEQLDYEEAINRLFGLFLAGQIFIYIYIVTKNLWIPIIVHALNDYGLPLFLFVDFSNYSFVNVIWVMVFTSIILIQNQSKTSSHKDNILTLNSMMNEDGKAVY</sequence>
<evidence type="ECO:0000259" key="2">
    <source>
        <dbReference type="Pfam" id="PF02517"/>
    </source>
</evidence>
<evidence type="ECO:0000313" key="3">
    <source>
        <dbReference type="EMBL" id="QED48096.1"/>
    </source>
</evidence>
<keyword evidence="3" id="KW-0482">Metalloprotease</keyword>
<keyword evidence="4" id="KW-1185">Reference proteome</keyword>
<dbReference type="GO" id="GO:0004175">
    <property type="term" value="F:endopeptidase activity"/>
    <property type="evidence" value="ECO:0007669"/>
    <property type="project" value="UniProtKB-ARBA"/>
</dbReference>
<evidence type="ECO:0000313" key="4">
    <source>
        <dbReference type="Proteomes" id="UP000321555"/>
    </source>
</evidence>
<keyword evidence="3" id="KW-0645">Protease</keyword>
<feature type="transmembrane region" description="Helical" evidence="1">
    <location>
        <begin position="161"/>
        <end position="185"/>
    </location>
</feature>
<keyword evidence="1" id="KW-0812">Transmembrane</keyword>
<dbReference type="Proteomes" id="UP000321555">
    <property type="component" value="Chromosome"/>
</dbReference>
<feature type="transmembrane region" description="Helical" evidence="1">
    <location>
        <begin position="362"/>
        <end position="382"/>
    </location>
</feature>
<dbReference type="RefSeq" id="WP_057770747.1">
    <property type="nucleotide sequence ID" value="NZ_CP042593.1"/>
</dbReference>
<dbReference type="EMBL" id="CP042593">
    <property type="protein sequence ID" value="QED48096.1"/>
    <property type="molecule type" value="Genomic_DNA"/>
</dbReference>